<keyword evidence="1" id="KW-0812">Transmembrane</keyword>
<sequence>METSGDPKRLTLSSTDRTRPCFKSDVIGALRSACCSKLKLNFETRLNSAIPCIKMFSFSILSSVLLIFLPAAMRLGKEFGIMFLFLLEHKHYSESLLAEAVYTIPCAWIQSAERNIRKGKKKKECRTSSECRMTELLGTRARGRFPLN</sequence>
<keyword evidence="1" id="KW-1133">Transmembrane helix</keyword>
<dbReference type="AlphaFoldDB" id="A0A8X6NGM0"/>
<evidence type="ECO:0000313" key="2">
    <source>
        <dbReference type="EMBL" id="GFT12492.1"/>
    </source>
</evidence>
<dbReference type="EMBL" id="BMAW01104111">
    <property type="protein sequence ID" value="GFT12492.1"/>
    <property type="molecule type" value="Genomic_DNA"/>
</dbReference>
<keyword evidence="3" id="KW-1185">Reference proteome</keyword>
<feature type="transmembrane region" description="Helical" evidence="1">
    <location>
        <begin position="48"/>
        <end position="69"/>
    </location>
</feature>
<gene>
    <name evidence="2" type="ORF">NPIL_470181</name>
</gene>
<evidence type="ECO:0000256" key="1">
    <source>
        <dbReference type="SAM" id="Phobius"/>
    </source>
</evidence>
<protein>
    <submittedName>
        <fullName evidence="2">Uncharacterized protein</fullName>
    </submittedName>
</protein>
<organism evidence="2 3">
    <name type="scientific">Nephila pilipes</name>
    <name type="common">Giant wood spider</name>
    <name type="synonym">Nephila maculata</name>
    <dbReference type="NCBI Taxonomy" id="299642"/>
    <lineage>
        <taxon>Eukaryota</taxon>
        <taxon>Metazoa</taxon>
        <taxon>Ecdysozoa</taxon>
        <taxon>Arthropoda</taxon>
        <taxon>Chelicerata</taxon>
        <taxon>Arachnida</taxon>
        <taxon>Araneae</taxon>
        <taxon>Araneomorphae</taxon>
        <taxon>Entelegynae</taxon>
        <taxon>Araneoidea</taxon>
        <taxon>Nephilidae</taxon>
        <taxon>Nephila</taxon>
    </lineage>
</organism>
<name>A0A8X6NGM0_NEPPI</name>
<proteinExistence type="predicted"/>
<evidence type="ECO:0000313" key="3">
    <source>
        <dbReference type="Proteomes" id="UP000887013"/>
    </source>
</evidence>
<accession>A0A8X6NGM0</accession>
<keyword evidence="1" id="KW-0472">Membrane</keyword>
<dbReference type="Proteomes" id="UP000887013">
    <property type="component" value="Unassembled WGS sequence"/>
</dbReference>
<comment type="caution">
    <text evidence="2">The sequence shown here is derived from an EMBL/GenBank/DDBJ whole genome shotgun (WGS) entry which is preliminary data.</text>
</comment>
<reference evidence="2" key="1">
    <citation type="submission" date="2020-08" db="EMBL/GenBank/DDBJ databases">
        <title>Multicomponent nature underlies the extraordinary mechanical properties of spider dragline silk.</title>
        <authorList>
            <person name="Kono N."/>
            <person name="Nakamura H."/>
            <person name="Mori M."/>
            <person name="Yoshida Y."/>
            <person name="Ohtoshi R."/>
            <person name="Malay A.D."/>
            <person name="Moran D.A.P."/>
            <person name="Tomita M."/>
            <person name="Numata K."/>
            <person name="Arakawa K."/>
        </authorList>
    </citation>
    <scope>NUCLEOTIDE SEQUENCE</scope>
</reference>